<dbReference type="InterPro" id="IPR037151">
    <property type="entry name" value="AlkB-like_sf"/>
</dbReference>
<evidence type="ECO:0000313" key="9">
    <source>
        <dbReference type="Proteomes" id="UP000295055"/>
    </source>
</evidence>
<comment type="cofactor">
    <cofactor evidence="6">
        <name>Fe(2+)</name>
        <dbReference type="ChEBI" id="CHEBI:29033"/>
    </cofactor>
    <text evidence="6">Binds 1 Fe(2+) ion per subunit.</text>
</comment>
<evidence type="ECO:0000259" key="7">
    <source>
        <dbReference type="PROSITE" id="PS51471"/>
    </source>
</evidence>
<dbReference type="Gene3D" id="2.60.120.590">
    <property type="entry name" value="Alpha-ketoglutarate-dependent dioxygenase AlkB-like"/>
    <property type="match status" value="1"/>
</dbReference>
<dbReference type="GO" id="GO:0032259">
    <property type="term" value="P:methylation"/>
    <property type="evidence" value="ECO:0007669"/>
    <property type="project" value="UniProtKB-KW"/>
</dbReference>
<keyword evidence="8" id="KW-0808">Transferase</keyword>
<dbReference type="GO" id="GO:0035516">
    <property type="term" value="F:broad specificity oxidative DNA demethylase activity"/>
    <property type="evidence" value="ECO:0007669"/>
    <property type="project" value="TreeGrafter"/>
</dbReference>
<gene>
    <name evidence="8" type="ORF">EC835_103180</name>
</gene>
<feature type="binding site" evidence="5">
    <location>
        <position position="132"/>
    </location>
    <ligand>
        <name>substrate</name>
    </ligand>
</feature>
<keyword evidence="8" id="KW-0489">Methyltransferase</keyword>
<dbReference type="NCBIfam" id="NF011930">
    <property type="entry name" value="PRK15401.1"/>
    <property type="match status" value="1"/>
</dbReference>
<dbReference type="GO" id="GO:0008198">
    <property type="term" value="F:ferrous iron binding"/>
    <property type="evidence" value="ECO:0007669"/>
    <property type="project" value="TreeGrafter"/>
</dbReference>
<dbReference type="EMBL" id="SMAS01000003">
    <property type="protein sequence ID" value="TCT35726.1"/>
    <property type="molecule type" value="Genomic_DNA"/>
</dbReference>
<evidence type="ECO:0000256" key="4">
    <source>
        <dbReference type="ARBA" id="ARBA00023004"/>
    </source>
</evidence>
<feature type="binding site" evidence="5">
    <location>
        <begin position="73"/>
        <end position="75"/>
    </location>
    <ligand>
        <name>substrate</name>
    </ligand>
</feature>
<keyword evidence="1 6" id="KW-0479">Metal-binding</keyword>
<reference evidence="8 9" key="1">
    <citation type="submission" date="2019-03" db="EMBL/GenBank/DDBJ databases">
        <title>Genomic analyses of the natural microbiome of Caenorhabditis elegans.</title>
        <authorList>
            <person name="Samuel B."/>
        </authorList>
    </citation>
    <scope>NUCLEOTIDE SEQUENCE [LARGE SCALE GENOMIC DNA]</scope>
    <source>
        <strain evidence="8 9">JUb102</strain>
    </source>
</reference>
<dbReference type="AlphaFoldDB" id="A0A4R3NKN8"/>
<dbReference type="RefSeq" id="WP_132495957.1">
    <property type="nucleotide sequence ID" value="NZ_SMAS01000003.1"/>
</dbReference>
<evidence type="ECO:0000313" key="8">
    <source>
        <dbReference type="EMBL" id="TCT35726.1"/>
    </source>
</evidence>
<feature type="binding site" evidence="5">
    <location>
        <begin position="117"/>
        <end position="119"/>
    </location>
    <ligand>
        <name>2-oxoglutarate</name>
        <dbReference type="ChEBI" id="CHEBI:16810"/>
    </ligand>
</feature>
<feature type="binding site" evidence="5">
    <location>
        <position position="66"/>
    </location>
    <ligand>
        <name>substrate</name>
    </ligand>
</feature>
<dbReference type="GO" id="GO:0005737">
    <property type="term" value="C:cytoplasm"/>
    <property type="evidence" value="ECO:0007669"/>
    <property type="project" value="TreeGrafter"/>
</dbReference>
<evidence type="ECO:0000256" key="1">
    <source>
        <dbReference type="ARBA" id="ARBA00022723"/>
    </source>
</evidence>
<protein>
    <submittedName>
        <fullName evidence="8">Alkylated DNA repair protein (DNA oxidative demethylase)</fullName>
    </submittedName>
</protein>
<dbReference type="InterPro" id="IPR004574">
    <property type="entry name" value="Alkb"/>
</dbReference>
<dbReference type="PANTHER" id="PTHR16557:SF2">
    <property type="entry name" value="NUCLEIC ACID DIOXYGENASE ALKBH1"/>
    <property type="match status" value="1"/>
</dbReference>
<name>A0A4R3NKN8_9GAMM</name>
<dbReference type="SUPFAM" id="SSF51197">
    <property type="entry name" value="Clavaminate synthase-like"/>
    <property type="match status" value="1"/>
</dbReference>
<dbReference type="OrthoDB" id="9796932at2"/>
<sequence length="213" mass="23740">MLFPDEENTIEIAPDAYLLKGFLLGQGELLLAALHEVIAQAPLRHMQTPGGYGMSVAMTNCGDWGWVTDNKGYRYSSVDPMTQQPWPMMPALFKQLAINAAEKVGFSHFAPDACLVNRYGVGAKMSLHQDKDEADFSQPIVSFSLGLPTIFDFGGETRESLRQAIPLEHGDVLVWGGRSRLNYHGVRQIKSGVHPQLGAYRFNLTFRRSQPMR</sequence>
<dbReference type="InterPro" id="IPR027450">
    <property type="entry name" value="AlkB-like"/>
</dbReference>
<evidence type="ECO:0000256" key="3">
    <source>
        <dbReference type="ARBA" id="ARBA00023002"/>
    </source>
</evidence>
<feature type="binding site" evidence="5">
    <location>
        <begin position="201"/>
        <end position="207"/>
    </location>
    <ligand>
        <name>2-oxoglutarate</name>
        <dbReference type="ChEBI" id="CHEBI:16810"/>
    </ligand>
</feature>
<evidence type="ECO:0000256" key="2">
    <source>
        <dbReference type="ARBA" id="ARBA00022964"/>
    </source>
</evidence>
<dbReference type="GO" id="GO:0008168">
    <property type="term" value="F:methyltransferase activity"/>
    <property type="evidence" value="ECO:0007669"/>
    <property type="project" value="UniProtKB-KW"/>
</dbReference>
<organism evidence="8 9">
    <name type="scientific">Providencia alcalifaciens</name>
    <dbReference type="NCBI Taxonomy" id="126385"/>
    <lineage>
        <taxon>Bacteria</taxon>
        <taxon>Pseudomonadati</taxon>
        <taxon>Pseudomonadota</taxon>
        <taxon>Gammaproteobacteria</taxon>
        <taxon>Enterobacterales</taxon>
        <taxon>Morganellaceae</taxon>
        <taxon>Providencia</taxon>
    </lineage>
</organism>
<feature type="domain" description="Fe2OG dioxygenase" evidence="7">
    <location>
        <begin position="110"/>
        <end position="210"/>
    </location>
</feature>
<evidence type="ECO:0000256" key="6">
    <source>
        <dbReference type="PIRSR" id="PIRSR604574-2"/>
    </source>
</evidence>
<dbReference type="GO" id="GO:0035515">
    <property type="term" value="F:oxidative RNA demethylase activity"/>
    <property type="evidence" value="ECO:0007669"/>
    <property type="project" value="TreeGrafter"/>
</dbReference>
<feature type="binding site" evidence="6">
    <location>
        <position position="130"/>
    </location>
    <ligand>
        <name>Fe cation</name>
        <dbReference type="ChEBI" id="CHEBI:24875"/>
        <note>catalytic</note>
    </ligand>
</feature>
<keyword evidence="3" id="KW-0560">Oxidoreductase</keyword>
<accession>A0A4R3NKN8</accession>
<dbReference type="PROSITE" id="PS51471">
    <property type="entry name" value="FE2OG_OXY"/>
    <property type="match status" value="1"/>
</dbReference>
<dbReference type="InterPro" id="IPR005123">
    <property type="entry name" value="Oxoglu/Fe-dep_dioxygenase_dom"/>
</dbReference>
<dbReference type="Proteomes" id="UP000295055">
    <property type="component" value="Unassembled WGS sequence"/>
</dbReference>
<proteinExistence type="predicted"/>
<keyword evidence="4 6" id="KW-0408">Iron</keyword>
<evidence type="ECO:0000256" key="5">
    <source>
        <dbReference type="PIRSR" id="PIRSR604574-1"/>
    </source>
</evidence>
<dbReference type="GO" id="GO:0035513">
    <property type="term" value="P:oxidative RNA demethylation"/>
    <property type="evidence" value="ECO:0007669"/>
    <property type="project" value="TreeGrafter"/>
</dbReference>
<dbReference type="PANTHER" id="PTHR16557">
    <property type="entry name" value="ALKYLATED DNA REPAIR PROTEIN ALKB-RELATED"/>
    <property type="match status" value="1"/>
</dbReference>
<dbReference type="Pfam" id="PF13532">
    <property type="entry name" value="2OG-FeII_Oxy_2"/>
    <property type="match status" value="1"/>
</dbReference>
<feature type="binding site" evidence="6">
    <location>
        <position position="184"/>
    </location>
    <ligand>
        <name>Fe cation</name>
        <dbReference type="ChEBI" id="CHEBI:24875"/>
        <note>catalytic</note>
    </ligand>
</feature>
<comment type="caution">
    <text evidence="8">The sequence shown here is derived from an EMBL/GenBank/DDBJ whole genome shotgun (WGS) entry which is preliminary data.</text>
</comment>
<keyword evidence="2" id="KW-0223">Dioxygenase</keyword>
<feature type="binding site" evidence="5">
    <location>
        <position position="158"/>
    </location>
    <ligand>
        <name>substrate</name>
    </ligand>
</feature>
<feature type="binding site" evidence="6">
    <location>
        <position position="128"/>
    </location>
    <ligand>
        <name>Fe cation</name>
        <dbReference type="ChEBI" id="CHEBI:24875"/>
        <note>catalytic</note>
    </ligand>
</feature>